<reference evidence="2" key="1">
    <citation type="submission" date="2015-12" db="EMBL/GenBank/DDBJ databases">
        <title>Gene expression during late stages of embryo sac development: a critical building block for successful pollen-pistil interactions.</title>
        <authorList>
            <person name="Liu Y."/>
            <person name="Joly V."/>
            <person name="Sabar M."/>
            <person name="Matton D.P."/>
        </authorList>
    </citation>
    <scope>NUCLEOTIDE SEQUENCE</scope>
</reference>
<accession>A0A0V0HEF5</accession>
<feature type="compositionally biased region" description="Basic residues" evidence="1">
    <location>
        <begin position="15"/>
        <end position="24"/>
    </location>
</feature>
<protein>
    <submittedName>
        <fullName evidence="2">Putative ovule protein</fullName>
    </submittedName>
</protein>
<sequence length="61" mass="7430">MELSLNTKPASKLFPQKKKKRSRKRQEEMKIRSNGRLLHSCYHLMQTRISNKRDRRLYSIL</sequence>
<dbReference type="EMBL" id="GEDG01021179">
    <property type="protein sequence ID" value="JAP18515.1"/>
    <property type="molecule type" value="Transcribed_RNA"/>
</dbReference>
<organism evidence="2">
    <name type="scientific">Solanum chacoense</name>
    <name type="common">Chaco potato</name>
    <dbReference type="NCBI Taxonomy" id="4108"/>
    <lineage>
        <taxon>Eukaryota</taxon>
        <taxon>Viridiplantae</taxon>
        <taxon>Streptophyta</taxon>
        <taxon>Embryophyta</taxon>
        <taxon>Tracheophyta</taxon>
        <taxon>Spermatophyta</taxon>
        <taxon>Magnoliopsida</taxon>
        <taxon>eudicotyledons</taxon>
        <taxon>Gunneridae</taxon>
        <taxon>Pentapetalae</taxon>
        <taxon>asterids</taxon>
        <taxon>lamiids</taxon>
        <taxon>Solanales</taxon>
        <taxon>Solanaceae</taxon>
        <taxon>Solanoideae</taxon>
        <taxon>Solaneae</taxon>
        <taxon>Solanum</taxon>
    </lineage>
</organism>
<name>A0A0V0HEF5_SOLCH</name>
<evidence type="ECO:0000256" key="1">
    <source>
        <dbReference type="SAM" id="MobiDB-lite"/>
    </source>
</evidence>
<dbReference type="AlphaFoldDB" id="A0A0V0HEF5"/>
<evidence type="ECO:0000313" key="2">
    <source>
        <dbReference type="EMBL" id="JAP18515.1"/>
    </source>
</evidence>
<proteinExistence type="predicted"/>
<feature type="region of interest" description="Disordered" evidence="1">
    <location>
        <begin position="1"/>
        <end position="29"/>
    </location>
</feature>